<reference evidence="2 3" key="1">
    <citation type="journal article" date="2025" name="Microbiol. Resour. Announc.">
        <title>Draft genome sequences for Neonectria magnoliae and Neonectria punicea, canker pathogens of Liriodendron tulipifera and Acer saccharum in West Virginia.</title>
        <authorList>
            <person name="Petronek H.M."/>
            <person name="Kasson M.T."/>
            <person name="Metheny A.M."/>
            <person name="Stauder C.M."/>
            <person name="Lovett B."/>
            <person name="Lynch S.C."/>
            <person name="Garnas J.R."/>
            <person name="Kasson L.R."/>
            <person name="Stajich J.E."/>
        </authorList>
    </citation>
    <scope>NUCLEOTIDE SEQUENCE [LARGE SCALE GENOMIC DNA]</scope>
    <source>
        <strain evidence="2 3">NRRL 64651</strain>
    </source>
</reference>
<keyword evidence="3" id="KW-1185">Reference proteome</keyword>
<sequence length="284" mass="31605">MFELPEAKRVRRADLNAWGDSAGSESNDEGYDVALQARLNAQIARSLGLDESYGQARDLAATPSHLPGCQSDRVDADVEADVEADIEEEEDAGNEEFAFRLFSSTRPSQKIVLEEDTGPKGDGGLVRPRPLSHYMVTNLTPNQKHQYAFAAMSGDEVLARSKDRAWGLEVPWKVTKIAVTRKRKPGESTCTAEDEMARKKKPRPGKKQRILLRKRAKTDENRKQAEAQKLLQKEEHSKDKKKRMNRLKKLRKRAKNKEMKLAAKDGGAGAGESGSDDDDSEGSD</sequence>
<proteinExistence type="predicted"/>
<evidence type="ECO:0000313" key="3">
    <source>
        <dbReference type="Proteomes" id="UP001498421"/>
    </source>
</evidence>
<comment type="caution">
    <text evidence="2">The sequence shown here is derived from an EMBL/GenBank/DDBJ whole genome shotgun (WGS) entry which is preliminary data.</text>
</comment>
<accession>A0ABR1I386</accession>
<feature type="compositionally biased region" description="Acidic residues" evidence="1">
    <location>
        <begin position="274"/>
        <end position="284"/>
    </location>
</feature>
<feature type="compositionally biased region" description="Basic and acidic residues" evidence="1">
    <location>
        <begin position="217"/>
        <end position="238"/>
    </location>
</feature>
<dbReference type="Proteomes" id="UP001498421">
    <property type="component" value="Unassembled WGS sequence"/>
</dbReference>
<feature type="compositionally biased region" description="Basic residues" evidence="1">
    <location>
        <begin position="198"/>
        <end position="216"/>
    </location>
</feature>
<gene>
    <name evidence="2" type="ORF">QQZ08_005573</name>
</gene>
<dbReference type="Pfam" id="PF09428">
    <property type="entry name" value="DUF2011"/>
    <property type="match status" value="1"/>
</dbReference>
<dbReference type="EMBL" id="JAZAVK010000047">
    <property type="protein sequence ID" value="KAK7427960.1"/>
    <property type="molecule type" value="Genomic_DNA"/>
</dbReference>
<evidence type="ECO:0000256" key="1">
    <source>
        <dbReference type="SAM" id="MobiDB-lite"/>
    </source>
</evidence>
<organism evidence="2 3">
    <name type="scientific">Neonectria magnoliae</name>
    <dbReference type="NCBI Taxonomy" id="2732573"/>
    <lineage>
        <taxon>Eukaryota</taxon>
        <taxon>Fungi</taxon>
        <taxon>Dikarya</taxon>
        <taxon>Ascomycota</taxon>
        <taxon>Pezizomycotina</taxon>
        <taxon>Sordariomycetes</taxon>
        <taxon>Hypocreomycetidae</taxon>
        <taxon>Hypocreales</taxon>
        <taxon>Nectriaceae</taxon>
        <taxon>Neonectria</taxon>
    </lineage>
</organism>
<feature type="compositionally biased region" description="Basic residues" evidence="1">
    <location>
        <begin position="239"/>
        <end position="255"/>
    </location>
</feature>
<feature type="region of interest" description="Disordered" evidence="1">
    <location>
        <begin position="181"/>
        <end position="284"/>
    </location>
</feature>
<evidence type="ECO:0000313" key="2">
    <source>
        <dbReference type="EMBL" id="KAK7427960.1"/>
    </source>
</evidence>
<dbReference type="InterPro" id="IPR018555">
    <property type="entry name" value="C630.06c-like"/>
</dbReference>
<protein>
    <submittedName>
        <fullName evidence="2">Uncharacterized protein</fullName>
    </submittedName>
</protein>
<name>A0ABR1I386_9HYPO</name>